<gene>
    <name evidence="9" type="ORF">H7F51_07805</name>
</gene>
<accession>A0A7X1FS96</accession>
<dbReference type="GO" id="GO:0005886">
    <property type="term" value="C:plasma membrane"/>
    <property type="evidence" value="ECO:0007669"/>
    <property type="project" value="UniProtKB-SubCell"/>
</dbReference>
<evidence type="ECO:0000256" key="2">
    <source>
        <dbReference type="ARBA" id="ARBA00022475"/>
    </source>
</evidence>
<dbReference type="Pfam" id="PF06808">
    <property type="entry name" value="DctM"/>
    <property type="match status" value="1"/>
</dbReference>
<evidence type="ECO:0000256" key="1">
    <source>
        <dbReference type="ARBA" id="ARBA00004429"/>
    </source>
</evidence>
<keyword evidence="7" id="KW-0813">Transport</keyword>
<dbReference type="InterPro" id="IPR010656">
    <property type="entry name" value="DctM"/>
</dbReference>
<sequence>MDRLRPADCLPVLPPRPRFAGARPVTPELIGALGIALLLAILAAGVPIGVGLLLVGLGGLAVMISPEAGLIKLGVVSFEVISKYELGVLPLFLLMAHICFAAGASRDFFDVAARFVGHRRGGLALASIGGCAGFGAISGSSLATVATISSVALPEMRKANYHPGFAAGALAAGGTLGSLIPPSGALIVFGIIAEQSIGKLFAASIVPGASQAVFYMVTIMILCAFNPALGPATARVPWGERIAALRHVVDIFLLILFVIGGLMIGWFTPTEAASVGVVAALLLLAFRGGFSLATIGEALRATLRTAGMIYIVIIGALVFASFVSVSGITEALSGAVTSLHASPIVAILAMTLALLLLGSFLDGVALMLLTTPIFLPIAEQLGYSPIWFGIFLVRTMEIGFVHPPLGLNIYVIQGLAKDLSLGTIFRGVIPFLVADFLHLALLIAFPVLTLWLPGLVAG</sequence>
<feature type="domain" description="TRAP C4-dicarboxylate transport system permease DctM subunit" evidence="8">
    <location>
        <begin position="36"/>
        <end position="447"/>
    </location>
</feature>
<feature type="transmembrane region" description="Helical" evidence="7">
    <location>
        <begin position="244"/>
        <end position="267"/>
    </location>
</feature>
<feature type="transmembrane region" description="Helical" evidence="7">
    <location>
        <begin position="124"/>
        <end position="153"/>
    </location>
</feature>
<evidence type="ECO:0000313" key="10">
    <source>
        <dbReference type="Proteomes" id="UP000566813"/>
    </source>
</evidence>
<proteinExistence type="inferred from homology"/>
<keyword evidence="3 7" id="KW-0997">Cell inner membrane</keyword>
<keyword evidence="6 7" id="KW-0472">Membrane</keyword>
<dbReference type="EMBL" id="JACLAW010000005">
    <property type="protein sequence ID" value="MBC2665422.1"/>
    <property type="molecule type" value="Genomic_DNA"/>
</dbReference>
<feature type="transmembrane region" description="Helical" evidence="7">
    <location>
        <begin position="84"/>
        <end position="104"/>
    </location>
</feature>
<comment type="subcellular location">
    <subcellularLocation>
        <location evidence="1 7">Cell inner membrane</location>
        <topology evidence="1 7">Multi-pass membrane protein</topology>
    </subcellularLocation>
</comment>
<evidence type="ECO:0000256" key="3">
    <source>
        <dbReference type="ARBA" id="ARBA00022519"/>
    </source>
</evidence>
<dbReference type="AlphaFoldDB" id="A0A7X1FS96"/>
<reference evidence="9 10" key="1">
    <citation type="submission" date="2020-08" db="EMBL/GenBank/DDBJ databases">
        <title>The genome sequence of type strain Novosphingobium flavum NBRC 111647.</title>
        <authorList>
            <person name="Liu Y."/>
        </authorList>
    </citation>
    <scope>NUCLEOTIDE SEQUENCE [LARGE SCALE GENOMIC DNA]</scope>
    <source>
        <strain evidence="9 10">NBRC 111647</strain>
    </source>
</reference>
<keyword evidence="5 7" id="KW-1133">Transmembrane helix</keyword>
<comment type="caution">
    <text evidence="7">Lacks conserved residue(s) required for the propagation of feature annotation.</text>
</comment>
<dbReference type="PANTHER" id="PTHR33362">
    <property type="entry name" value="SIALIC ACID TRAP TRANSPORTER PERMEASE PROTEIN SIAT-RELATED"/>
    <property type="match status" value="1"/>
</dbReference>
<comment type="function">
    <text evidence="7">Part of the tripartite ATP-independent periplasmic (TRAP) transport system.</text>
</comment>
<keyword evidence="2" id="KW-1003">Cell membrane</keyword>
<evidence type="ECO:0000256" key="4">
    <source>
        <dbReference type="ARBA" id="ARBA00022692"/>
    </source>
</evidence>
<dbReference type="GO" id="GO:0022857">
    <property type="term" value="F:transmembrane transporter activity"/>
    <property type="evidence" value="ECO:0007669"/>
    <property type="project" value="UniProtKB-UniRule"/>
</dbReference>
<evidence type="ECO:0000256" key="5">
    <source>
        <dbReference type="ARBA" id="ARBA00022989"/>
    </source>
</evidence>
<feature type="transmembrane region" description="Helical" evidence="7">
    <location>
        <begin position="340"/>
        <end position="361"/>
    </location>
</feature>
<evidence type="ECO:0000256" key="6">
    <source>
        <dbReference type="ARBA" id="ARBA00023136"/>
    </source>
</evidence>
<feature type="transmembrane region" description="Helical" evidence="7">
    <location>
        <begin position="428"/>
        <end position="452"/>
    </location>
</feature>
<comment type="subunit">
    <text evidence="7">The complex comprises the extracytoplasmic solute receptor protein and the two transmembrane proteins.</text>
</comment>
<feature type="transmembrane region" description="Helical" evidence="7">
    <location>
        <begin position="398"/>
        <end position="416"/>
    </location>
</feature>
<dbReference type="PIRSF" id="PIRSF006066">
    <property type="entry name" value="HI0050"/>
    <property type="match status" value="1"/>
</dbReference>
<evidence type="ECO:0000256" key="7">
    <source>
        <dbReference type="RuleBase" id="RU369079"/>
    </source>
</evidence>
<keyword evidence="4 7" id="KW-0812">Transmembrane</keyword>
<evidence type="ECO:0000259" key="8">
    <source>
        <dbReference type="Pfam" id="PF06808"/>
    </source>
</evidence>
<feature type="transmembrane region" description="Helical" evidence="7">
    <location>
        <begin position="307"/>
        <end position="328"/>
    </location>
</feature>
<dbReference type="PANTHER" id="PTHR33362:SF5">
    <property type="entry name" value="C4-DICARBOXYLATE TRAP TRANSPORTER LARGE PERMEASE PROTEIN DCTM"/>
    <property type="match status" value="1"/>
</dbReference>
<organism evidence="9 10">
    <name type="scientific">Novosphingobium flavum</name>
    <dbReference type="NCBI Taxonomy" id="1778672"/>
    <lineage>
        <taxon>Bacteria</taxon>
        <taxon>Pseudomonadati</taxon>
        <taxon>Pseudomonadota</taxon>
        <taxon>Alphaproteobacteria</taxon>
        <taxon>Sphingomonadales</taxon>
        <taxon>Sphingomonadaceae</taxon>
        <taxon>Novosphingobium</taxon>
    </lineage>
</organism>
<feature type="transmembrane region" description="Helical" evidence="7">
    <location>
        <begin position="30"/>
        <end position="63"/>
    </location>
</feature>
<dbReference type="Proteomes" id="UP000566813">
    <property type="component" value="Unassembled WGS sequence"/>
</dbReference>
<comment type="caution">
    <text evidence="9">The sequence shown here is derived from an EMBL/GenBank/DDBJ whole genome shotgun (WGS) entry which is preliminary data.</text>
</comment>
<comment type="similarity">
    <text evidence="7">Belongs to the TRAP transporter large permease family.</text>
</comment>
<feature type="transmembrane region" description="Helical" evidence="7">
    <location>
        <begin position="165"/>
        <end position="192"/>
    </location>
</feature>
<dbReference type="NCBIfam" id="TIGR00786">
    <property type="entry name" value="dctM"/>
    <property type="match status" value="1"/>
</dbReference>
<evidence type="ECO:0000313" key="9">
    <source>
        <dbReference type="EMBL" id="MBC2665422.1"/>
    </source>
</evidence>
<protein>
    <recommendedName>
        <fullName evidence="7">TRAP transporter large permease protein</fullName>
    </recommendedName>
</protein>
<dbReference type="InterPro" id="IPR004681">
    <property type="entry name" value="TRAP_DctM"/>
</dbReference>
<name>A0A7X1FS96_9SPHN</name>
<feature type="transmembrane region" description="Helical" evidence="7">
    <location>
        <begin position="273"/>
        <end position="295"/>
    </location>
</feature>
<keyword evidence="10" id="KW-1185">Reference proteome</keyword>